<protein>
    <submittedName>
        <fullName evidence="4">XRE family transcriptional regulator</fullName>
    </submittedName>
</protein>
<organism evidence="4 5">
    <name type="scientific">Mucilaginibacter conchicola</name>
    <dbReference type="NCBI Taxonomy" id="2303333"/>
    <lineage>
        <taxon>Bacteria</taxon>
        <taxon>Pseudomonadati</taxon>
        <taxon>Bacteroidota</taxon>
        <taxon>Sphingobacteriia</taxon>
        <taxon>Sphingobacteriales</taxon>
        <taxon>Sphingobacteriaceae</taxon>
        <taxon>Mucilaginibacter</taxon>
    </lineage>
</organism>
<feature type="coiled-coil region" evidence="2">
    <location>
        <begin position="9"/>
        <end position="36"/>
    </location>
</feature>
<dbReference type="SMART" id="SM00530">
    <property type="entry name" value="HTH_XRE"/>
    <property type="match status" value="1"/>
</dbReference>
<dbReference type="OrthoDB" id="2902336at2"/>
<dbReference type="CDD" id="cd00093">
    <property type="entry name" value="HTH_XRE"/>
    <property type="match status" value="1"/>
</dbReference>
<dbReference type="EMBL" id="QWDC01000002">
    <property type="protein sequence ID" value="RFZ92871.1"/>
    <property type="molecule type" value="Genomic_DNA"/>
</dbReference>
<dbReference type="InterPro" id="IPR001387">
    <property type="entry name" value="Cro/C1-type_HTH"/>
</dbReference>
<evidence type="ECO:0000313" key="5">
    <source>
        <dbReference type="Proteomes" id="UP000264217"/>
    </source>
</evidence>
<evidence type="ECO:0000313" key="4">
    <source>
        <dbReference type="EMBL" id="RFZ92871.1"/>
    </source>
</evidence>
<comment type="caution">
    <text evidence="4">The sequence shown here is derived from an EMBL/GenBank/DDBJ whole genome shotgun (WGS) entry which is preliminary data.</text>
</comment>
<dbReference type="InterPro" id="IPR050807">
    <property type="entry name" value="TransReg_Diox_bact_type"/>
</dbReference>
<keyword evidence="2" id="KW-0175">Coiled coil</keyword>
<feature type="domain" description="HTH cro/C1-type" evidence="3">
    <location>
        <begin position="16"/>
        <end position="70"/>
    </location>
</feature>
<evidence type="ECO:0000256" key="1">
    <source>
        <dbReference type="ARBA" id="ARBA00023125"/>
    </source>
</evidence>
<dbReference type="SUPFAM" id="SSF47413">
    <property type="entry name" value="lambda repressor-like DNA-binding domains"/>
    <property type="match status" value="1"/>
</dbReference>
<dbReference type="Gene3D" id="1.10.260.40">
    <property type="entry name" value="lambda repressor-like DNA-binding domains"/>
    <property type="match status" value="1"/>
</dbReference>
<evidence type="ECO:0000259" key="3">
    <source>
        <dbReference type="PROSITE" id="PS50943"/>
    </source>
</evidence>
<dbReference type="GO" id="GO:0005829">
    <property type="term" value="C:cytosol"/>
    <property type="evidence" value="ECO:0007669"/>
    <property type="project" value="TreeGrafter"/>
</dbReference>
<dbReference type="AlphaFoldDB" id="A0A372NV96"/>
<dbReference type="GO" id="GO:0003677">
    <property type="term" value="F:DNA binding"/>
    <property type="evidence" value="ECO:0007669"/>
    <property type="project" value="UniProtKB-KW"/>
</dbReference>
<dbReference type="GO" id="GO:0003700">
    <property type="term" value="F:DNA-binding transcription factor activity"/>
    <property type="evidence" value="ECO:0007669"/>
    <property type="project" value="TreeGrafter"/>
</dbReference>
<dbReference type="RefSeq" id="WP_117392580.1">
    <property type="nucleotide sequence ID" value="NZ_QWDC01000002.1"/>
</dbReference>
<evidence type="ECO:0000256" key="2">
    <source>
        <dbReference type="SAM" id="Coils"/>
    </source>
</evidence>
<proteinExistence type="predicted"/>
<dbReference type="PANTHER" id="PTHR46797">
    <property type="entry name" value="HTH-TYPE TRANSCRIPTIONAL REGULATOR"/>
    <property type="match status" value="1"/>
</dbReference>
<name>A0A372NV96_9SPHI</name>
<gene>
    <name evidence="4" type="ORF">D0C36_15890</name>
</gene>
<dbReference type="Pfam" id="PF01381">
    <property type="entry name" value="HTH_3"/>
    <property type="match status" value="1"/>
</dbReference>
<dbReference type="PROSITE" id="PS50943">
    <property type="entry name" value="HTH_CROC1"/>
    <property type="match status" value="1"/>
</dbReference>
<keyword evidence="1" id="KW-0238">DNA-binding</keyword>
<dbReference type="PANTHER" id="PTHR46797:SF1">
    <property type="entry name" value="METHYLPHOSPHONATE SYNTHASE"/>
    <property type="match status" value="1"/>
</dbReference>
<accession>A0A372NV96</accession>
<dbReference type="InterPro" id="IPR010982">
    <property type="entry name" value="Lambda_DNA-bd_dom_sf"/>
</dbReference>
<sequence>MDAKLIEFRKNLGRRIKQLREQLNITQLELAARINKDKQVINRYEIEGANPTAYILMALSRALNVDPTTLLDFSDLK</sequence>
<reference evidence="4 5" key="1">
    <citation type="submission" date="2018-08" db="EMBL/GenBank/DDBJ databases">
        <title>Mucilaginibacter sp. MYSH2.</title>
        <authorList>
            <person name="Seo T."/>
        </authorList>
    </citation>
    <scope>NUCLEOTIDE SEQUENCE [LARGE SCALE GENOMIC DNA]</scope>
    <source>
        <strain evidence="4 5">MYSH2</strain>
    </source>
</reference>
<dbReference type="Proteomes" id="UP000264217">
    <property type="component" value="Unassembled WGS sequence"/>
</dbReference>
<keyword evidence="5" id="KW-1185">Reference proteome</keyword>